<protein>
    <submittedName>
        <fullName evidence="1">Uncharacterized protein</fullName>
    </submittedName>
</protein>
<dbReference type="EMBL" id="JBHTNF010000009">
    <property type="protein sequence ID" value="MFD1329186.1"/>
    <property type="molecule type" value="Genomic_DNA"/>
</dbReference>
<name>A0ABW3YYZ5_MYCRA</name>
<proteinExistence type="predicted"/>
<dbReference type="RefSeq" id="WP_374835758.1">
    <property type="nucleotide sequence ID" value="NZ_JBHEEW010000002.1"/>
</dbReference>
<organism evidence="1 2">
    <name type="scientific">Mycoplana ramosa</name>
    <name type="common">Mycoplana bullata</name>
    <dbReference type="NCBI Taxonomy" id="40837"/>
    <lineage>
        <taxon>Bacteria</taxon>
        <taxon>Pseudomonadati</taxon>
        <taxon>Pseudomonadota</taxon>
        <taxon>Alphaproteobacteria</taxon>
        <taxon>Hyphomicrobiales</taxon>
        <taxon>Rhizobiaceae</taxon>
        <taxon>Mycoplana</taxon>
    </lineage>
</organism>
<accession>A0ABW3YYZ5</accession>
<reference evidence="2" key="1">
    <citation type="journal article" date="2019" name="Int. J. Syst. Evol. Microbiol.">
        <title>The Global Catalogue of Microorganisms (GCM) 10K type strain sequencing project: providing services to taxonomists for standard genome sequencing and annotation.</title>
        <authorList>
            <consortium name="The Broad Institute Genomics Platform"/>
            <consortium name="The Broad Institute Genome Sequencing Center for Infectious Disease"/>
            <person name="Wu L."/>
            <person name="Ma J."/>
        </authorList>
    </citation>
    <scope>NUCLEOTIDE SEQUENCE [LARGE SCALE GENOMIC DNA]</scope>
    <source>
        <strain evidence="2">CCUG 55609</strain>
    </source>
</reference>
<sequence length="124" mass="13572">MFGFDRIANNLKTKLTSRRNLAALTLADAADFGATGAEVSQAARQRTDVLERVTRMSAVYGAEAALQTVRRHDLFGMTQTCDRCPHERKCARLLYGASKPCAKHVNFCPNAAEYVALRDAAHAS</sequence>
<evidence type="ECO:0000313" key="1">
    <source>
        <dbReference type="EMBL" id="MFD1329186.1"/>
    </source>
</evidence>
<gene>
    <name evidence="1" type="ORF">ACFQ33_14955</name>
</gene>
<keyword evidence="2" id="KW-1185">Reference proteome</keyword>
<comment type="caution">
    <text evidence="1">The sequence shown here is derived from an EMBL/GenBank/DDBJ whole genome shotgun (WGS) entry which is preliminary data.</text>
</comment>
<dbReference type="Proteomes" id="UP001597173">
    <property type="component" value="Unassembled WGS sequence"/>
</dbReference>
<evidence type="ECO:0000313" key="2">
    <source>
        <dbReference type="Proteomes" id="UP001597173"/>
    </source>
</evidence>